<organism evidence="2 3">
    <name type="scientific">Trifolium subterraneum</name>
    <name type="common">Subterranean clover</name>
    <dbReference type="NCBI Taxonomy" id="3900"/>
    <lineage>
        <taxon>Eukaryota</taxon>
        <taxon>Viridiplantae</taxon>
        <taxon>Streptophyta</taxon>
        <taxon>Embryophyta</taxon>
        <taxon>Tracheophyta</taxon>
        <taxon>Spermatophyta</taxon>
        <taxon>Magnoliopsida</taxon>
        <taxon>eudicotyledons</taxon>
        <taxon>Gunneridae</taxon>
        <taxon>Pentapetalae</taxon>
        <taxon>rosids</taxon>
        <taxon>fabids</taxon>
        <taxon>Fabales</taxon>
        <taxon>Fabaceae</taxon>
        <taxon>Papilionoideae</taxon>
        <taxon>50 kb inversion clade</taxon>
        <taxon>NPAAA clade</taxon>
        <taxon>Hologalegina</taxon>
        <taxon>IRL clade</taxon>
        <taxon>Trifolieae</taxon>
        <taxon>Trifolium</taxon>
    </lineage>
</organism>
<reference evidence="3" key="1">
    <citation type="journal article" date="2017" name="Front. Plant Sci.">
        <title>Climate Clever Clovers: New Paradigm to Reduce the Environmental Footprint of Ruminants by Breeding Low Methanogenic Forages Utilizing Haplotype Variation.</title>
        <authorList>
            <person name="Kaur P."/>
            <person name="Appels R."/>
            <person name="Bayer P.E."/>
            <person name="Keeble-Gagnere G."/>
            <person name="Wang J."/>
            <person name="Hirakawa H."/>
            <person name="Shirasawa K."/>
            <person name="Vercoe P."/>
            <person name="Stefanova K."/>
            <person name="Durmic Z."/>
            <person name="Nichols P."/>
            <person name="Revell C."/>
            <person name="Isobe S.N."/>
            <person name="Edwards D."/>
            <person name="Erskine W."/>
        </authorList>
    </citation>
    <scope>NUCLEOTIDE SEQUENCE [LARGE SCALE GENOMIC DNA]</scope>
    <source>
        <strain evidence="3">cv. Daliak</strain>
    </source>
</reference>
<dbReference type="Pfam" id="PF13966">
    <property type="entry name" value="zf-RVT"/>
    <property type="match status" value="1"/>
</dbReference>
<evidence type="ECO:0000313" key="3">
    <source>
        <dbReference type="Proteomes" id="UP000242715"/>
    </source>
</evidence>
<dbReference type="OrthoDB" id="1421967at2759"/>
<keyword evidence="3" id="KW-1185">Reference proteome</keyword>
<sequence>MQRKFLWGGTSGDKEKIPWVSWKDLCRPKEEGGLGVKDLKWFNISLLTKWRWRLLLEHGSLWKLVLEAKYGNVERVKLVLPRGNKFSLWWKDLVGLGVTNGVEDDWNQHVFLKKLGCGGSTRFWLDRWVGLAPLCETFSRIFKVSLHPECVIKDLGEWVNDTWVWRLAWRRSFFIREEESYNNLMEIITPVPITKEEDSWSFIDRGMFTVRYMYSYLYKKFLPPSPLVLCSVGVIARVWESWAPLKVIVFSWQALLGRLPTRGNLVRRRIIIDGEASFCVFCNGARESENHLFSSCGTAWLVWSKVHRWFGLTSVLPNFISSLLESFLTCYRKKKNGFKGVLLVWHAVIWVLWRLRNERIFSGTIVEPSEIFDRVQYVSWKWLLAIKVNSPCLFYEWCVNPSEYIAR</sequence>
<dbReference type="InterPro" id="IPR026960">
    <property type="entry name" value="RVT-Znf"/>
</dbReference>
<gene>
    <name evidence="2" type="ORF">TSUD_139980</name>
</gene>
<name>A0A2Z6NZF8_TRISU</name>
<dbReference type="Proteomes" id="UP000242715">
    <property type="component" value="Unassembled WGS sequence"/>
</dbReference>
<dbReference type="EMBL" id="DF974589">
    <property type="protein sequence ID" value="GAU49581.1"/>
    <property type="molecule type" value="Genomic_DNA"/>
</dbReference>
<dbReference type="AlphaFoldDB" id="A0A2Z6NZF8"/>
<dbReference type="PANTHER" id="PTHR33116">
    <property type="entry name" value="REVERSE TRANSCRIPTASE ZINC-BINDING DOMAIN-CONTAINING PROTEIN-RELATED-RELATED"/>
    <property type="match status" value="1"/>
</dbReference>
<proteinExistence type="predicted"/>
<evidence type="ECO:0000259" key="1">
    <source>
        <dbReference type="Pfam" id="PF13966"/>
    </source>
</evidence>
<evidence type="ECO:0000313" key="2">
    <source>
        <dbReference type="EMBL" id="GAU49581.1"/>
    </source>
</evidence>
<accession>A0A2Z6NZF8</accession>
<protein>
    <recommendedName>
        <fullName evidence="1">Reverse transcriptase zinc-binding domain-containing protein</fullName>
    </recommendedName>
</protein>
<dbReference type="PANTHER" id="PTHR33116:SF78">
    <property type="entry name" value="OS12G0587133 PROTEIN"/>
    <property type="match status" value="1"/>
</dbReference>
<feature type="domain" description="Reverse transcriptase zinc-binding" evidence="1">
    <location>
        <begin position="233"/>
        <end position="303"/>
    </location>
</feature>